<dbReference type="EMBL" id="FQZE01000002">
    <property type="protein sequence ID" value="SHI47501.1"/>
    <property type="molecule type" value="Genomic_DNA"/>
</dbReference>
<reference evidence="2 3" key="1">
    <citation type="submission" date="2016-11" db="EMBL/GenBank/DDBJ databases">
        <authorList>
            <person name="Jaros S."/>
            <person name="Januszkiewicz K."/>
            <person name="Wedrychowicz H."/>
        </authorList>
    </citation>
    <scope>NUCLEOTIDE SEQUENCE [LARGE SCALE GENOMIC DNA]</scope>
    <source>
        <strain evidence="2 3">DSM 27063</strain>
    </source>
</reference>
<name>A0A1M6BFJ2_9BACT</name>
<dbReference type="PANTHER" id="PTHR40394:SF2">
    <property type="entry name" value="QUINOL:CYTOCHROME C OXIDOREDUCTASE MEMBRANE PROTEIN"/>
    <property type="match status" value="1"/>
</dbReference>
<accession>A0A1M6BFJ2</accession>
<proteinExistence type="predicted"/>
<dbReference type="OrthoDB" id="9792475at2"/>
<dbReference type="AlphaFoldDB" id="A0A1M6BFJ2"/>
<keyword evidence="1" id="KW-0472">Membrane</keyword>
<dbReference type="PANTHER" id="PTHR40394">
    <property type="entry name" value="LIPOPROTEIN-RELATED"/>
    <property type="match status" value="1"/>
</dbReference>
<dbReference type="RefSeq" id="WP_073164903.1">
    <property type="nucleotide sequence ID" value="NZ_FQZE01000002.1"/>
</dbReference>
<dbReference type="Proteomes" id="UP000184050">
    <property type="component" value="Unassembled WGS sequence"/>
</dbReference>
<gene>
    <name evidence="2" type="ORF">SAMN05444280_102203</name>
</gene>
<evidence type="ECO:0000256" key="1">
    <source>
        <dbReference type="SAM" id="Phobius"/>
    </source>
</evidence>
<keyword evidence="1" id="KW-0812">Transmembrane</keyword>
<dbReference type="InterPro" id="IPR021776">
    <property type="entry name" value="ActD"/>
</dbReference>
<feature type="transmembrane region" description="Helical" evidence="1">
    <location>
        <begin position="94"/>
        <end position="116"/>
    </location>
</feature>
<organism evidence="2 3">
    <name type="scientific">Tangfeifania diversioriginum</name>
    <dbReference type="NCBI Taxonomy" id="1168035"/>
    <lineage>
        <taxon>Bacteria</taxon>
        <taxon>Pseudomonadati</taxon>
        <taxon>Bacteroidota</taxon>
        <taxon>Bacteroidia</taxon>
        <taxon>Marinilabiliales</taxon>
        <taxon>Prolixibacteraceae</taxon>
        <taxon>Tangfeifania</taxon>
    </lineage>
</organism>
<sequence>MKNIIYGHFTDDHDLLEAVKALQEKGIHIADVRTPFPVHGLDTVLKLRRSHLPKVAFIAGVIGAVLMFSFQYWVFTEGWPLNFGGKPYSSILSFIPATFEITVLFAAFAMGIAFLLRSNLGPGSIPDILDEEVTNDHFQIILSEKDNTLSETELAEALEATGALDVKQVNTKK</sequence>
<evidence type="ECO:0000313" key="3">
    <source>
        <dbReference type="Proteomes" id="UP000184050"/>
    </source>
</evidence>
<keyword evidence="3" id="KW-1185">Reference proteome</keyword>
<dbReference type="STRING" id="1168035.SAMN05444280_102203"/>
<feature type="transmembrane region" description="Helical" evidence="1">
    <location>
        <begin position="55"/>
        <end position="74"/>
    </location>
</feature>
<evidence type="ECO:0000313" key="2">
    <source>
        <dbReference type="EMBL" id="SHI47501.1"/>
    </source>
</evidence>
<keyword evidence="1" id="KW-1133">Transmembrane helix</keyword>
<dbReference type="Pfam" id="PF11821">
    <property type="entry name" value="ActD"/>
    <property type="match status" value="1"/>
</dbReference>
<protein>
    <submittedName>
        <fullName evidence="2">Quinol:cytochrome c oxidoreductase membrane protein</fullName>
    </submittedName>
</protein>